<feature type="compositionally biased region" description="Basic residues" evidence="1">
    <location>
        <begin position="1"/>
        <end position="20"/>
    </location>
</feature>
<feature type="region of interest" description="Disordered" evidence="1">
    <location>
        <begin position="1"/>
        <end position="39"/>
    </location>
</feature>
<evidence type="ECO:0000256" key="1">
    <source>
        <dbReference type="SAM" id="MobiDB-lite"/>
    </source>
</evidence>
<comment type="caution">
    <text evidence="2">The sequence shown here is derived from an EMBL/GenBank/DDBJ whole genome shotgun (WGS) entry which is preliminary data.</text>
</comment>
<proteinExistence type="predicted"/>
<keyword evidence="3" id="KW-1185">Reference proteome</keyword>
<gene>
    <name evidence="2" type="ORF">EVAR_39774_1</name>
</gene>
<dbReference type="EMBL" id="BGZK01000726">
    <property type="protein sequence ID" value="GBP58058.1"/>
    <property type="molecule type" value="Genomic_DNA"/>
</dbReference>
<evidence type="ECO:0000313" key="3">
    <source>
        <dbReference type="Proteomes" id="UP000299102"/>
    </source>
</evidence>
<reference evidence="2 3" key="1">
    <citation type="journal article" date="2019" name="Commun. Biol.">
        <title>The bagworm genome reveals a unique fibroin gene that provides high tensile strength.</title>
        <authorList>
            <person name="Kono N."/>
            <person name="Nakamura H."/>
            <person name="Ohtoshi R."/>
            <person name="Tomita M."/>
            <person name="Numata K."/>
            <person name="Arakawa K."/>
        </authorList>
    </citation>
    <scope>NUCLEOTIDE SEQUENCE [LARGE SCALE GENOMIC DNA]</scope>
</reference>
<sequence length="135" mass="14896">MPPRTRRNNVRHTPVTRRRAPLGLLGFKDRGPRARAAASGPAVQWIRLRLCKRKKTTTCTTSYSGALNKSNRCEDNRRVQECARNNTLCNSRRNRRPAPRSRRRPGALGSRPTLNKSCPGRAAGGGGRPASAALN</sequence>
<protein>
    <submittedName>
        <fullName evidence="2">Uncharacterized protein</fullName>
    </submittedName>
</protein>
<dbReference type="AlphaFoldDB" id="A0A4C1X2U7"/>
<name>A0A4C1X2U7_EUMVA</name>
<evidence type="ECO:0000313" key="2">
    <source>
        <dbReference type="EMBL" id="GBP58058.1"/>
    </source>
</evidence>
<dbReference type="Proteomes" id="UP000299102">
    <property type="component" value="Unassembled WGS sequence"/>
</dbReference>
<feature type="region of interest" description="Disordered" evidence="1">
    <location>
        <begin position="89"/>
        <end position="135"/>
    </location>
</feature>
<accession>A0A4C1X2U7</accession>
<organism evidence="2 3">
    <name type="scientific">Eumeta variegata</name>
    <name type="common">Bagworm moth</name>
    <name type="synonym">Eumeta japonica</name>
    <dbReference type="NCBI Taxonomy" id="151549"/>
    <lineage>
        <taxon>Eukaryota</taxon>
        <taxon>Metazoa</taxon>
        <taxon>Ecdysozoa</taxon>
        <taxon>Arthropoda</taxon>
        <taxon>Hexapoda</taxon>
        <taxon>Insecta</taxon>
        <taxon>Pterygota</taxon>
        <taxon>Neoptera</taxon>
        <taxon>Endopterygota</taxon>
        <taxon>Lepidoptera</taxon>
        <taxon>Glossata</taxon>
        <taxon>Ditrysia</taxon>
        <taxon>Tineoidea</taxon>
        <taxon>Psychidae</taxon>
        <taxon>Oiketicinae</taxon>
        <taxon>Eumeta</taxon>
    </lineage>
</organism>
<feature type="compositionally biased region" description="Basic residues" evidence="1">
    <location>
        <begin position="92"/>
        <end position="105"/>
    </location>
</feature>